<dbReference type="Pfam" id="PF21948">
    <property type="entry name" value="LplA-B_cat"/>
    <property type="match status" value="1"/>
</dbReference>
<evidence type="ECO:0000256" key="10">
    <source>
        <dbReference type="PIRSR" id="PIRSR016262-3"/>
    </source>
</evidence>
<keyword evidence="4 6" id="KW-0012">Acyltransferase</keyword>
<comment type="function">
    <text evidence="5 6 7">Catalyzes the transfer of endogenously produced octanoic acid from octanoyl-acyl-carrier-protein onto the lipoyl domains of lipoate-dependent enzymes. Lipoyl-ACP can also act as a substrate although octanoyl-ACP is likely to be the physiological substrate.</text>
</comment>
<gene>
    <name evidence="6 12" type="primary">lipB</name>
    <name evidence="12" type="ORF">GCM10007932_43330</name>
</gene>
<keyword evidence="2 6" id="KW-0963">Cytoplasm</keyword>
<reference evidence="13" key="1">
    <citation type="journal article" date="2019" name="Int. J. Syst. Evol. Microbiol.">
        <title>The Global Catalogue of Microorganisms (GCM) 10K type strain sequencing project: providing services to taxonomists for standard genome sequencing and annotation.</title>
        <authorList>
            <consortium name="The Broad Institute Genomics Platform"/>
            <consortium name="The Broad Institute Genome Sequencing Center for Infectious Disease"/>
            <person name="Wu L."/>
            <person name="Ma J."/>
        </authorList>
    </citation>
    <scope>NUCLEOTIDE SEQUENCE [LARGE SCALE GENOMIC DNA]</scope>
    <source>
        <strain evidence="13">NBRC 15640</strain>
    </source>
</reference>
<dbReference type="GO" id="GO:0005737">
    <property type="term" value="C:cytoplasm"/>
    <property type="evidence" value="ECO:0007669"/>
    <property type="project" value="UniProtKB-SubCell"/>
</dbReference>
<dbReference type="InterPro" id="IPR000544">
    <property type="entry name" value="Octanoyltransferase"/>
</dbReference>
<feature type="binding site" evidence="6 9">
    <location>
        <begin position="73"/>
        <end position="80"/>
    </location>
    <ligand>
        <name>substrate</name>
    </ligand>
</feature>
<proteinExistence type="inferred from homology"/>
<dbReference type="Proteomes" id="UP001156690">
    <property type="component" value="Unassembled WGS sequence"/>
</dbReference>
<evidence type="ECO:0000256" key="5">
    <source>
        <dbReference type="ARBA" id="ARBA00024732"/>
    </source>
</evidence>
<evidence type="ECO:0000256" key="1">
    <source>
        <dbReference type="ARBA" id="ARBA00004821"/>
    </source>
</evidence>
<keyword evidence="3 6" id="KW-0808">Transferase</keyword>
<dbReference type="HAMAP" id="MF_00013">
    <property type="entry name" value="LipB"/>
    <property type="match status" value="1"/>
</dbReference>
<dbReference type="EMBL" id="BSNX01000067">
    <property type="protein sequence ID" value="GLQ74971.1"/>
    <property type="molecule type" value="Genomic_DNA"/>
</dbReference>
<feature type="domain" description="BPL/LPL catalytic" evidence="11">
    <location>
        <begin position="34"/>
        <end position="209"/>
    </location>
</feature>
<feature type="binding site" evidence="6 9">
    <location>
        <begin position="140"/>
        <end position="142"/>
    </location>
    <ligand>
        <name>substrate</name>
    </ligand>
</feature>
<dbReference type="CDD" id="cd16444">
    <property type="entry name" value="LipB"/>
    <property type="match status" value="1"/>
</dbReference>
<comment type="caution">
    <text evidence="12">The sequence shown here is derived from an EMBL/GenBank/DDBJ whole genome shotgun (WGS) entry which is preliminary data.</text>
</comment>
<dbReference type="AlphaFoldDB" id="A0AAV5NYA2"/>
<feature type="binding site" evidence="6 9">
    <location>
        <begin position="153"/>
        <end position="155"/>
    </location>
    <ligand>
        <name>substrate</name>
    </ligand>
</feature>
<evidence type="ECO:0000256" key="9">
    <source>
        <dbReference type="PIRSR" id="PIRSR016262-2"/>
    </source>
</evidence>
<comment type="similarity">
    <text evidence="6 7">Belongs to the LipB family.</text>
</comment>
<dbReference type="GO" id="GO:0033819">
    <property type="term" value="F:lipoyl(octanoyl) transferase activity"/>
    <property type="evidence" value="ECO:0007669"/>
    <property type="project" value="UniProtKB-EC"/>
</dbReference>
<dbReference type="InterPro" id="IPR045864">
    <property type="entry name" value="aa-tRNA-synth_II/BPL/LPL"/>
</dbReference>
<evidence type="ECO:0000313" key="13">
    <source>
        <dbReference type="Proteomes" id="UP001156690"/>
    </source>
</evidence>
<dbReference type="PIRSF" id="PIRSF016262">
    <property type="entry name" value="LPLase"/>
    <property type="match status" value="1"/>
</dbReference>
<comment type="catalytic activity">
    <reaction evidence="6 7">
        <text>octanoyl-[ACP] + L-lysyl-[protein] = N(6)-octanoyl-L-lysyl-[protein] + holo-[ACP] + H(+)</text>
        <dbReference type="Rhea" id="RHEA:17665"/>
        <dbReference type="Rhea" id="RHEA-COMP:9636"/>
        <dbReference type="Rhea" id="RHEA-COMP:9685"/>
        <dbReference type="Rhea" id="RHEA-COMP:9752"/>
        <dbReference type="Rhea" id="RHEA-COMP:9928"/>
        <dbReference type="ChEBI" id="CHEBI:15378"/>
        <dbReference type="ChEBI" id="CHEBI:29969"/>
        <dbReference type="ChEBI" id="CHEBI:64479"/>
        <dbReference type="ChEBI" id="CHEBI:78463"/>
        <dbReference type="ChEBI" id="CHEBI:78809"/>
        <dbReference type="EC" id="2.3.1.181"/>
    </reaction>
</comment>
<dbReference type="GO" id="GO:0009249">
    <property type="term" value="P:protein lipoylation"/>
    <property type="evidence" value="ECO:0007669"/>
    <property type="project" value="InterPro"/>
</dbReference>
<dbReference type="NCBIfam" id="TIGR00214">
    <property type="entry name" value="lipB"/>
    <property type="match status" value="1"/>
</dbReference>
<dbReference type="NCBIfam" id="NF010922">
    <property type="entry name" value="PRK14342.1"/>
    <property type="match status" value="1"/>
</dbReference>
<feature type="active site" description="Acyl-thioester intermediate" evidence="6 8">
    <location>
        <position position="171"/>
    </location>
</feature>
<organism evidence="12 13">
    <name type="scientific">Vibrio penaeicida</name>
    <dbReference type="NCBI Taxonomy" id="104609"/>
    <lineage>
        <taxon>Bacteria</taxon>
        <taxon>Pseudomonadati</taxon>
        <taxon>Pseudomonadota</taxon>
        <taxon>Gammaproteobacteria</taxon>
        <taxon>Vibrionales</taxon>
        <taxon>Vibrionaceae</taxon>
        <taxon>Vibrio</taxon>
    </lineage>
</organism>
<dbReference type="PROSITE" id="PS51733">
    <property type="entry name" value="BPL_LPL_CATALYTIC"/>
    <property type="match status" value="1"/>
</dbReference>
<evidence type="ECO:0000256" key="7">
    <source>
        <dbReference type="PIRNR" id="PIRNR016262"/>
    </source>
</evidence>
<comment type="subcellular location">
    <subcellularLocation>
        <location evidence="6">Cytoplasm</location>
    </subcellularLocation>
</comment>
<feature type="site" description="Lowers pKa of active site Cys" evidence="6 10">
    <location>
        <position position="137"/>
    </location>
</feature>
<comment type="miscellaneous">
    <text evidence="6">In the reaction, the free carboxyl group of octanoic acid is attached via an amide linkage to the epsilon-amino group of a specific lysine residue of lipoyl domains of lipoate-dependent enzymes.</text>
</comment>
<evidence type="ECO:0000256" key="4">
    <source>
        <dbReference type="ARBA" id="ARBA00023315"/>
    </source>
</evidence>
<dbReference type="Gene3D" id="3.30.930.10">
    <property type="entry name" value="Bira Bifunctional Protein, Domain 2"/>
    <property type="match status" value="1"/>
</dbReference>
<evidence type="ECO:0000256" key="3">
    <source>
        <dbReference type="ARBA" id="ARBA00022679"/>
    </source>
</evidence>
<name>A0AAV5NYA2_9VIBR</name>
<dbReference type="RefSeq" id="WP_126605954.1">
    <property type="nucleotide sequence ID" value="NZ_AP025144.1"/>
</dbReference>
<evidence type="ECO:0000313" key="12">
    <source>
        <dbReference type="EMBL" id="GLQ74971.1"/>
    </source>
</evidence>
<dbReference type="PANTHER" id="PTHR10993:SF7">
    <property type="entry name" value="LIPOYLTRANSFERASE 2, MITOCHONDRIAL-RELATED"/>
    <property type="match status" value="1"/>
</dbReference>
<evidence type="ECO:0000256" key="8">
    <source>
        <dbReference type="PIRSR" id="PIRSR016262-1"/>
    </source>
</evidence>
<keyword evidence="13" id="KW-1185">Reference proteome</keyword>
<comment type="pathway">
    <text evidence="1 6 7">Protein modification; protein lipoylation via endogenous pathway; protein N(6)-(lipoyl)lysine from octanoyl-[acyl-carrier-protein]: step 1/2.</text>
</comment>
<dbReference type="PROSITE" id="PS01313">
    <property type="entry name" value="LIPB"/>
    <property type="match status" value="1"/>
</dbReference>
<evidence type="ECO:0000259" key="11">
    <source>
        <dbReference type="PROSITE" id="PS51733"/>
    </source>
</evidence>
<dbReference type="SUPFAM" id="SSF55681">
    <property type="entry name" value="Class II aaRS and biotin synthetases"/>
    <property type="match status" value="1"/>
</dbReference>
<sequence>MLEVKDQLVVKKLGRQDYLPIWQAMHDFTDTRDEETGDQVWLVEHNPVFTQGQAGKTEHLIDTGDIPVVQSDRGGQVTYHGPGQVVAYFLLNLRRRSLGVRDLVTHIENLVINTLKQYDIESEAKPDAPGVYVSDKKICSLGLRIRKGCSFHGLALNVNMDLSPFLRINPCGYQGLEMVQISDFNSDTEVSSVETTLIEELVALLGYKQVEIITESKSS</sequence>
<dbReference type="InterPro" id="IPR020605">
    <property type="entry name" value="Octanoyltransferase_CS"/>
</dbReference>
<evidence type="ECO:0000256" key="2">
    <source>
        <dbReference type="ARBA" id="ARBA00022490"/>
    </source>
</evidence>
<accession>A0AAV5NYA2</accession>
<dbReference type="InterPro" id="IPR004143">
    <property type="entry name" value="BPL_LPL_catalytic"/>
</dbReference>
<dbReference type="EC" id="2.3.1.181" evidence="6 7"/>
<dbReference type="PANTHER" id="PTHR10993">
    <property type="entry name" value="OCTANOYLTRANSFERASE"/>
    <property type="match status" value="1"/>
</dbReference>
<protein>
    <recommendedName>
        <fullName evidence="6 7">Octanoyltransferase</fullName>
        <ecNumber evidence="6 7">2.3.1.181</ecNumber>
    </recommendedName>
    <alternativeName>
        <fullName evidence="6">Lipoate-protein ligase B</fullName>
    </alternativeName>
    <alternativeName>
        <fullName evidence="6">Lipoyl/octanoyl transferase</fullName>
    </alternativeName>
    <alternativeName>
        <fullName evidence="6">Octanoyl-[acyl-carrier-protein]-protein N-octanoyltransferase</fullName>
    </alternativeName>
</protein>
<dbReference type="FunFam" id="3.30.930.10:FF:000020">
    <property type="entry name" value="Octanoyltransferase"/>
    <property type="match status" value="1"/>
</dbReference>
<evidence type="ECO:0000256" key="6">
    <source>
        <dbReference type="HAMAP-Rule" id="MF_00013"/>
    </source>
</evidence>